<dbReference type="Gene3D" id="3.40.250.10">
    <property type="entry name" value="Rhodanese-like domain"/>
    <property type="match status" value="1"/>
</dbReference>
<gene>
    <name evidence="3" type="ORF">GGQ88_000577</name>
</gene>
<dbReference type="InterPro" id="IPR001763">
    <property type="entry name" value="Rhodanese-like_dom"/>
</dbReference>
<dbReference type="RefSeq" id="WP_183611578.1">
    <property type="nucleotide sequence ID" value="NZ_JACICY010000001.1"/>
</dbReference>
<evidence type="ECO:0000259" key="2">
    <source>
        <dbReference type="PROSITE" id="PS50206"/>
    </source>
</evidence>
<organism evidence="3 4">
    <name type="scientific">Novosphingobium hassiacum</name>
    <dbReference type="NCBI Taxonomy" id="173676"/>
    <lineage>
        <taxon>Bacteria</taxon>
        <taxon>Pseudomonadati</taxon>
        <taxon>Pseudomonadota</taxon>
        <taxon>Alphaproteobacteria</taxon>
        <taxon>Sphingomonadales</taxon>
        <taxon>Sphingomonadaceae</taxon>
        <taxon>Novosphingobium</taxon>
    </lineage>
</organism>
<dbReference type="PROSITE" id="PS50206">
    <property type="entry name" value="RHODANESE_3"/>
    <property type="match status" value="1"/>
</dbReference>
<accession>A0A7W6EUM2</accession>
<keyword evidence="4" id="KW-1185">Reference proteome</keyword>
<dbReference type="PROSITE" id="PS51257">
    <property type="entry name" value="PROKAR_LIPOPROTEIN"/>
    <property type="match status" value="1"/>
</dbReference>
<dbReference type="Pfam" id="PF00581">
    <property type="entry name" value="Rhodanese"/>
    <property type="match status" value="1"/>
</dbReference>
<dbReference type="AlphaFoldDB" id="A0A7W6EUM2"/>
<protein>
    <submittedName>
        <fullName evidence="3">PQQ-dependent catabolism-associated CXXCW motif protein</fullName>
    </submittedName>
</protein>
<comment type="caution">
    <text evidence="3">The sequence shown here is derived from an EMBL/GenBank/DDBJ whole genome shotgun (WGS) entry which is preliminary data.</text>
</comment>
<feature type="signal peptide" evidence="1">
    <location>
        <begin position="1"/>
        <end position="22"/>
    </location>
</feature>
<dbReference type="InterPro" id="IPR022376">
    <property type="entry name" value="PQQ_CXXCW"/>
</dbReference>
<evidence type="ECO:0000313" key="4">
    <source>
        <dbReference type="Proteomes" id="UP000562395"/>
    </source>
</evidence>
<dbReference type="SUPFAM" id="SSF52821">
    <property type="entry name" value="Rhodanese/Cell cycle control phosphatase"/>
    <property type="match status" value="1"/>
</dbReference>
<dbReference type="EMBL" id="JACICY010000001">
    <property type="protein sequence ID" value="MBB3859337.1"/>
    <property type="molecule type" value="Genomic_DNA"/>
</dbReference>
<name>A0A7W6EUM2_9SPHN</name>
<dbReference type="NCBIfam" id="TIGR03865">
    <property type="entry name" value="PQQ_CXXCW"/>
    <property type="match status" value="1"/>
</dbReference>
<feature type="chain" id="PRO_5031374057" evidence="1">
    <location>
        <begin position="23"/>
        <end position="184"/>
    </location>
</feature>
<reference evidence="3 4" key="1">
    <citation type="submission" date="2020-08" db="EMBL/GenBank/DDBJ databases">
        <title>Genomic Encyclopedia of Type Strains, Phase IV (KMG-IV): sequencing the most valuable type-strain genomes for metagenomic binning, comparative biology and taxonomic classification.</title>
        <authorList>
            <person name="Goeker M."/>
        </authorList>
    </citation>
    <scope>NUCLEOTIDE SEQUENCE [LARGE SCALE GENOMIC DNA]</scope>
    <source>
        <strain evidence="3 4">DSM 14552</strain>
    </source>
</reference>
<evidence type="ECO:0000256" key="1">
    <source>
        <dbReference type="SAM" id="SignalP"/>
    </source>
</evidence>
<keyword evidence="1" id="KW-0732">Signal</keyword>
<proteinExistence type="predicted"/>
<dbReference type="Proteomes" id="UP000562395">
    <property type="component" value="Unassembled WGS sequence"/>
</dbReference>
<sequence length="184" mass="20197">MARNGWIALLLCAALACQPASAQSSFDGDGYRSTHYRAPVDVAPDPAARITLAEALRWHRQKRALFIDVVPVEAGYRDPATGAWKLSQPHTTIPGALWHPETGRAHPDPVLWQALLAAVRAKRLQHPDAPVVVYCRTDCWMGWNAARRLAIGGVEKVYWLAEGVDGWHAAGRKLVDVQPVMVAP</sequence>
<dbReference type="InterPro" id="IPR036873">
    <property type="entry name" value="Rhodanese-like_dom_sf"/>
</dbReference>
<evidence type="ECO:0000313" key="3">
    <source>
        <dbReference type="EMBL" id="MBB3859337.1"/>
    </source>
</evidence>
<feature type="domain" description="Rhodanese" evidence="2">
    <location>
        <begin position="93"/>
        <end position="176"/>
    </location>
</feature>
<dbReference type="CDD" id="cd00158">
    <property type="entry name" value="RHOD"/>
    <property type="match status" value="1"/>
</dbReference>